<feature type="coiled-coil region" evidence="1">
    <location>
        <begin position="535"/>
        <end position="639"/>
    </location>
</feature>
<dbReference type="FunFam" id="3.40.50.300:FF:001498">
    <property type="entry name" value="ATP-dependent DNA helicase"/>
    <property type="match status" value="1"/>
</dbReference>
<dbReference type="EMBL" id="FOZZ01000002">
    <property type="protein sequence ID" value="SFS48916.1"/>
    <property type="molecule type" value="Genomic_DNA"/>
</dbReference>
<dbReference type="Gene3D" id="3.40.50.300">
    <property type="entry name" value="P-loop containing nucleotide triphosphate hydrolases"/>
    <property type="match status" value="1"/>
</dbReference>
<dbReference type="Proteomes" id="UP000198785">
    <property type="component" value="Unassembled WGS sequence"/>
</dbReference>
<dbReference type="Pfam" id="PF05970">
    <property type="entry name" value="PIF1"/>
    <property type="match status" value="1"/>
</dbReference>
<evidence type="ECO:0000313" key="4">
    <source>
        <dbReference type="Proteomes" id="UP000198785"/>
    </source>
</evidence>
<dbReference type="AlphaFoldDB" id="A0A1I6Q8Z6"/>
<dbReference type="SUPFAM" id="SSF52540">
    <property type="entry name" value="P-loop containing nucleoside triphosphate hydrolases"/>
    <property type="match status" value="2"/>
</dbReference>
<evidence type="ECO:0000313" key="3">
    <source>
        <dbReference type="EMBL" id="SFS48916.1"/>
    </source>
</evidence>
<gene>
    <name evidence="3" type="ORF">SAMN05660206_102200</name>
</gene>
<keyword evidence="3" id="KW-0067">ATP-binding</keyword>
<dbReference type="Gene3D" id="2.30.30.940">
    <property type="match status" value="1"/>
</dbReference>
<dbReference type="GO" id="GO:0006281">
    <property type="term" value="P:DNA repair"/>
    <property type="evidence" value="ECO:0007669"/>
    <property type="project" value="InterPro"/>
</dbReference>
<dbReference type="CDD" id="cd18809">
    <property type="entry name" value="SF1_C_RecD"/>
    <property type="match status" value="1"/>
</dbReference>
<keyword evidence="1" id="KW-0175">Coiled coil</keyword>
<keyword evidence="3" id="KW-0547">Nucleotide-binding</keyword>
<dbReference type="GO" id="GO:0003678">
    <property type="term" value="F:DNA helicase activity"/>
    <property type="evidence" value="ECO:0007669"/>
    <property type="project" value="InterPro"/>
</dbReference>
<dbReference type="PANTHER" id="PTHR47642">
    <property type="entry name" value="ATP-DEPENDENT DNA HELICASE"/>
    <property type="match status" value="1"/>
</dbReference>
<protein>
    <submittedName>
        <fullName evidence="3">PIF1-like helicase</fullName>
    </submittedName>
</protein>
<evidence type="ECO:0000259" key="2">
    <source>
        <dbReference type="Pfam" id="PF05970"/>
    </source>
</evidence>
<keyword evidence="4" id="KW-1185">Reference proteome</keyword>
<organism evidence="3 4">
    <name type="scientific">Sphingobacterium wenxiniae</name>
    <dbReference type="NCBI Taxonomy" id="683125"/>
    <lineage>
        <taxon>Bacteria</taxon>
        <taxon>Pseudomonadati</taxon>
        <taxon>Bacteroidota</taxon>
        <taxon>Sphingobacteriia</taxon>
        <taxon>Sphingobacteriales</taxon>
        <taxon>Sphingobacteriaceae</taxon>
        <taxon>Sphingobacterium</taxon>
    </lineage>
</organism>
<dbReference type="OrthoDB" id="9763659at2"/>
<dbReference type="STRING" id="683125.SAMN05660206_102200"/>
<reference evidence="3 4" key="1">
    <citation type="submission" date="2016-10" db="EMBL/GenBank/DDBJ databases">
        <authorList>
            <person name="de Groot N.N."/>
        </authorList>
    </citation>
    <scope>NUCLEOTIDE SEQUENCE [LARGE SCALE GENOMIC DNA]</scope>
    <source>
        <strain evidence="3 4">DSM 22789</strain>
    </source>
</reference>
<keyword evidence="3" id="KW-0378">Hydrolase</keyword>
<keyword evidence="3" id="KW-0347">Helicase</keyword>
<feature type="domain" description="DNA helicase Pif1-like DEAD-box helicase" evidence="2">
    <location>
        <begin position="24"/>
        <end position="233"/>
    </location>
</feature>
<dbReference type="PANTHER" id="PTHR47642:SF5">
    <property type="entry name" value="ATP-DEPENDENT DNA HELICASE"/>
    <property type="match status" value="1"/>
</dbReference>
<dbReference type="RefSeq" id="WP_093363755.1">
    <property type="nucleotide sequence ID" value="NZ_FOZZ01000002.1"/>
</dbReference>
<evidence type="ECO:0000256" key="1">
    <source>
        <dbReference type="SAM" id="Coils"/>
    </source>
</evidence>
<dbReference type="GO" id="GO:0000723">
    <property type="term" value="P:telomere maintenance"/>
    <property type="evidence" value="ECO:0007669"/>
    <property type="project" value="InterPro"/>
</dbReference>
<accession>A0A1I6Q8Z6</accession>
<dbReference type="InterPro" id="IPR010285">
    <property type="entry name" value="DNA_helicase_pif1-like_DEAD"/>
</dbReference>
<name>A0A1I6Q8Z6_9SPHI</name>
<dbReference type="InterPro" id="IPR051055">
    <property type="entry name" value="PIF1_helicase"/>
</dbReference>
<proteinExistence type="predicted"/>
<dbReference type="InterPro" id="IPR027417">
    <property type="entry name" value="P-loop_NTPase"/>
</dbReference>
<sequence>MATVIDNIPLDETNVEFNYASDFVKHTDRLVYLTGKAGTGKTTFLKYLRETTTKNTVILAPTGVAAINAGGQTIHSFFQIPFGPFVINDKRLRSSKDFGDTDETTIYNTFRYREDKRIILEELELLIIDEISMVRCDTLDVIDRILRVFRKKPYQPFGGVQVILIGDTFQLPPIADFEQWEILKDYYQSPFFFSSKVVTENKPIYIELKKIYRQKEQEFIDLLNKIRVNQITDIELNKLNQKYNPTFSANGSNNHIILSTTNAQVNQTNTTKLDELKSELKVFAGEITGTFPKDSRGNYLLPTELNLHLKVGAQVMILKNDTGEFKRYFNGKIGKISSLDNDKIIVEFSNQSKVQIEKASWDNVQYTWNKEKKKIEEKIIGTFTQYPLRLAWAITVHKSQGLTFENVYADLGSAFEDGQVYVALSRCTSYNGLVLKSQIHRNKIRTNSKVIEFAKTETPSTLIVQELNSGKADFYYKKVREEIKLLNFTEAYDNFVKAIKFRNDIETDLFKKYFVVTANRLGSFRQKHTDTLNELVTKTQENEELQISVSELENEKLSQQTKINDQNKAIKLLLDKTKDLEKQSEKLKSEISTLTTEKANAEKTIQQHQKTIQGNKAIISKLETTRKSNEQEIERLRNLKWYQKLFGQK</sequence>